<feature type="domain" description="Cyclic nucleotide-binding" evidence="1">
    <location>
        <begin position="46"/>
        <end position="98"/>
    </location>
</feature>
<evidence type="ECO:0000313" key="3">
    <source>
        <dbReference type="Proteomes" id="UP001370490"/>
    </source>
</evidence>
<reference evidence="2 3" key="1">
    <citation type="submission" date="2023-12" db="EMBL/GenBank/DDBJ databases">
        <title>A high-quality genome assembly for Dillenia turbinata (Dilleniales).</title>
        <authorList>
            <person name="Chanderbali A."/>
        </authorList>
    </citation>
    <scope>NUCLEOTIDE SEQUENCE [LARGE SCALE GENOMIC DNA]</scope>
    <source>
        <strain evidence="2">LSX21</strain>
        <tissue evidence="2">Leaf</tissue>
    </source>
</reference>
<dbReference type="InterPro" id="IPR000595">
    <property type="entry name" value="cNMP-bd_dom"/>
</dbReference>
<accession>A0AAN8VH14</accession>
<name>A0AAN8VH14_9MAGN</name>
<protein>
    <recommendedName>
        <fullName evidence="1">Cyclic nucleotide-binding domain-containing protein</fullName>
    </recommendedName>
</protein>
<organism evidence="2 3">
    <name type="scientific">Dillenia turbinata</name>
    <dbReference type="NCBI Taxonomy" id="194707"/>
    <lineage>
        <taxon>Eukaryota</taxon>
        <taxon>Viridiplantae</taxon>
        <taxon>Streptophyta</taxon>
        <taxon>Embryophyta</taxon>
        <taxon>Tracheophyta</taxon>
        <taxon>Spermatophyta</taxon>
        <taxon>Magnoliopsida</taxon>
        <taxon>eudicotyledons</taxon>
        <taxon>Gunneridae</taxon>
        <taxon>Pentapetalae</taxon>
        <taxon>Dilleniales</taxon>
        <taxon>Dilleniaceae</taxon>
        <taxon>Dillenia</taxon>
    </lineage>
</organism>
<keyword evidence="3" id="KW-1185">Reference proteome</keyword>
<dbReference type="PROSITE" id="PS50042">
    <property type="entry name" value="CNMP_BINDING_3"/>
    <property type="match status" value="1"/>
</dbReference>
<evidence type="ECO:0000259" key="1">
    <source>
        <dbReference type="PROSITE" id="PS50042"/>
    </source>
</evidence>
<sequence>MIVVHVNGPIGTAAIQSGSPGALLRAPVPQFVELTNCENQKPHVLLIVQGGEGGCFYVVGGGAFEVLASEEEKNGVVPRVLYRYTAEKLSSFGELALILCEGSEALHAVKDNLRKLTMERTCPEDGSDLATIFQNEIDREGINIVLYFKLFEKKSSRLKFLVKATGESLESSTSLSIVKSVQTIWEELEDRSAFIGLGVAGLEPLRLKISIV</sequence>
<dbReference type="Proteomes" id="UP001370490">
    <property type="component" value="Unassembled WGS sequence"/>
</dbReference>
<proteinExistence type="predicted"/>
<dbReference type="EMBL" id="JBAMMX010000008">
    <property type="protein sequence ID" value="KAK6934928.1"/>
    <property type="molecule type" value="Genomic_DNA"/>
</dbReference>
<evidence type="ECO:0000313" key="2">
    <source>
        <dbReference type="EMBL" id="KAK6934928.1"/>
    </source>
</evidence>
<comment type="caution">
    <text evidence="2">The sequence shown here is derived from an EMBL/GenBank/DDBJ whole genome shotgun (WGS) entry which is preliminary data.</text>
</comment>
<dbReference type="AlphaFoldDB" id="A0AAN8VH14"/>
<gene>
    <name evidence="2" type="ORF">RJ641_035083</name>
</gene>